<dbReference type="InterPro" id="IPR021741">
    <property type="entry name" value="DUF3311"/>
</dbReference>
<keyword evidence="3" id="KW-1185">Reference proteome</keyword>
<evidence type="ECO:0008006" key="4">
    <source>
        <dbReference type="Google" id="ProtNLM"/>
    </source>
</evidence>
<keyword evidence="1" id="KW-1133">Transmembrane helix</keyword>
<reference evidence="2 3" key="1">
    <citation type="submission" date="2016-10" db="EMBL/GenBank/DDBJ databases">
        <authorList>
            <person name="de Groot N.N."/>
        </authorList>
    </citation>
    <scope>NUCLEOTIDE SEQUENCE [LARGE SCALE GENOMIC DNA]</scope>
    <source>
        <strain evidence="2 3">CGMCC 1.6848</strain>
    </source>
</reference>
<keyword evidence="1" id="KW-0472">Membrane</keyword>
<evidence type="ECO:0000256" key="1">
    <source>
        <dbReference type="SAM" id="Phobius"/>
    </source>
</evidence>
<organism evidence="2 3">
    <name type="scientific">Modicisalibacter xianhensis</name>
    <dbReference type="NCBI Taxonomy" id="442341"/>
    <lineage>
        <taxon>Bacteria</taxon>
        <taxon>Pseudomonadati</taxon>
        <taxon>Pseudomonadota</taxon>
        <taxon>Gammaproteobacteria</taxon>
        <taxon>Oceanospirillales</taxon>
        <taxon>Halomonadaceae</taxon>
        <taxon>Modicisalibacter</taxon>
    </lineage>
</organism>
<dbReference type="RefSeq" id="WP_092850172.1">
    <property type="nucleotide sequence ID" value="NZ_FOPY01000023.1"/>
</dbReference>
<sequence>MAKRYLVLLTQHFTLCTLAMIWPGALIANRIEPTVLGLPFLFFWYVLWMLILFVGMWLAYLKQHGGDRHD</sequence>
<feature type="transmembrane region" description="Helical" evidence="1">
    <location>
        <begin position="38"/>
        <end position="61"/>
    </location>
</feature>
<dbReference type="Proteomes" id="UP000199040">
    <property type="component" value="Unassembled WGS sequence"/>
</dbReference>
<accession>A0A1I3G049</accession>
<dbReference type="Pfam" id="PF11755">
    <property type="entry name" value="DUF3311"/>
    <property type="match status" value="1"/>
</dbReference>
<dbReference type="STRING" id="442341.SAMN04487959_12319"/>
<dbReference type="EMBL" id="FOPY01000023">
    <property type="protein sequence ID" value="SFI16521.1"/>
    <property type="molecule type" value="Genomic_DNA"/>
</dbReference>
<evidence type="ECO:0000313" key="3">
    <source>
        <dbReference type="Proteomes" id="UP000199040"/>
    </source>
</evidence>
<keyword evidence="1" id="KW-0812">Transmembrane</keyword>
<evidence type="ECO:0000313" key="2">
    <source>
        <dbReference type="EMBL" id="SFI16521.1"/>
    </source>
</evidence>
<proteinExistence type="predicted"/>
<dbReference type="AlphaFoldDB" id="A0A1I3G049"/>
<name>A0A1I3G049_9GAMM</name>
<protein>
    <recommendedName>
        <fullName evidence="4">DUF3311 domain-containing protein</fullName>
    </recommendedName>
</protein>
<gene>
    <name evidence="2" type="ORF">SAMN04487959_12319</name>
</gene>